<dbReference type="Gene3D" id="2.120.10.30">
    <property type="entry name" value="TolB, C-terminal domain"/>
    <property type="match status" value="3"/>
</dbReference>
<dbReference type="InterPro" id="IPR032466">
    <property type="entry name" value="Metal_Hydrolase"/>
</dbReference>
<comment type="similarity">
    <text evidence="1">Belongs to the TolB family.</text>
</comment>
<dbReference type="Pfam" id="PF01979">
    <property type="entry name" value="Amidohydro_1"/>
    <property type="match status" value="1"/>
</dbReference>
<proteinExistence type="inferred from homology"/>
<feature type="domain" description="Amidohydrolase-related" evidence="4">
    <location>
        <begin position="1041"/>
        <end position="1106"/>
    </location>
</feature>
<evidence type="ECO:0000256" key="3">
    <source>
        <dbReference type="SAM" id="SignalP"/>
    </source>
</evidence>
<dbReference type="Gene3D" id="3.20.20.140">
    <property type="entry name" value="Metal-dependent hydrolases"/>
    <property type="match status" value="2"/>
</dbReference>
<reference evidence="5 6" key="1">
    <citation type="submission" date="2020-08" db="EMBL/GenBank/DDBJ databases">
        <title>Genomic Encyclopedia of Type Strains, Phase IV (KMG-IV): sequencing the most valuable type-strain genomes for metagenomic binning, comparative biology and taxonomic classification.</title>
        <authorList>
            <person name="Goeker M."/>
        </authorList>
    </citation>
    <scope>NUCLEOTIDE SEQUENCE [LARGE SCALE GENOMIC DNA]</scope>
    <source>
        <strain evidence="5 6">DSM 29854</strain>
    </source>
</reference>
<dbReference type="PANTHER" id="PTHR36842:SF1">
    <property type="entry name" value="PROTEIN TOLB"/>
    <property type="match status" value="1"/>
</dbReference>
<sequence length="1140" mass="126394">MRKQFLASNFSGWKKPVLLLCTLGLFTEPSLAQNAPAPAKKDSPRKEEKKDLPLEAGRTIDLKTNEGSWLALDVHPDGSKLIFSMLGDLYLLPMGGGKAEQLTEGMALDVQPRFSPDGKSIVFLSDRDGNDNVWIMELATKKTRQISKSKNENFQAAEWTPDGEYLVVSQGRRNLKLHLYHKDSGGGTQLIKTPETLKTVEPAFGKDSRYIWYARRTGAWNYNAQLPQYQLATFDRETGETDTRTSRYGSAFSPTLSPDGTMLVYGTRYNNQTGLIVQNLKSGDEKWLAYPVQRDEQESIAPLGVLPAMSFTPDSKELVASYGGKIYRIPVSGGAAKEIPFEVETKIAIGPKVEFKYPISDDKTMKVTQIRDAAMSPDGKRLAFTALDRLYITEYPNGTPKRVTTNDFTEAQPAWSPDGKELVFVTWHEKTGGAIYKVSATGKGKPVKLTQENSVFQEPVWSPKGDRIVFIKGSAQTYRESAGPGAFDSRQTINWISAKGGPSTFVTKANLGANPHFVQGDDRIYLYSSADGLISIRWDGTDKRPYVKVKGITTFGSYADMLEEEMSHNHHLNEREPQQQASTATTVIKSPKGDKALALINNEIYVVTIPFVGGETPTISVADVASSQFPSWKLTDIGGQFPSWSADGKSVYWSIGNAFFAYNLDAAFAKKREMEAAEEKKKEAKPDTEAKKDSTGAKEAVKIEGYKPIETRIAITVPRDIPTGNILLQGARIITMNGDEVIENGDILIENNRIKAVGKTGTLTAGNATVVDVKGKTITPGFVDTHAHMWPRWGVHSNQVWIYAANLAYGVTTTRDPQTATTDVLTYSDMVETGKMIGPRVYSTGPGVGYWSYNLKSLDHAKSVLKQYSEYYNTKTIKMYLVGNRQHRQWIIMAAKEQGLMPTTEGGLDFKLNLTEVLDGYPGHEHSYPVFPLYKDVLEFVSQSQIAYTPTLLVSYGGPWAENYYYATEDLVNDKKLNYFTPKVELDEKSRRRSGWFMKEEHVFDKHAQFVDRLVKAGGLAGVGSHGQLQGLGYHWELWSMQSGGMSNLNALKTATILGAKSLGLDGDLGSIQNGKLADLVIMDQNPLENIRNTNTIQYVMRNGRLYDANTLDELAPTKKKAPDFDWHSAMPVGVPGIQE</sequence>
<comment type="caution">
    <text evidence="5">The sequence shown here is derived from an EMBL/GenBank/DDBJ whole genome shotgun (WGS) entry which is preliminary data.</text>
</comment>
<feature type="signal peptide" evidence="3">
    <location>
        <begin position="1"/>
        <end position="32"/>
    </location>
</feature>
<dbReference type="EMBL" id="JACJIQ010000028">
    <property type="protein sequence ID" value="MBA9079729.1"/>
    <property type="molecule type" value="Genomic_DNA"/>
</dbReference>
<gene>
    <name evidence="5" type="ORF">FHS90_004469</name>
</gene>
<dbReference type="Proteomes" id="UP000563094">
    <property type="component" value="Unassembled WGS sequence"/>
</dbReference>
<dbReference type="InterPro" id="IPR011659">
    <property type="entry name" value="WD40"/>
</dbReference>
<evidence type="ECO:0000256" key="1">
    <source>
        <dbReference type="ARBA" id="ARBA00009820"/>
    </source>
</evidence>
<keyword evidence="3" id="KW-0732">Signal</keyword>
<dbReference type="AlphaFoldDB" id="A0A839GS94"/>
<dbReference type="Pfam" id="PF26549">
    <property type="entry name" value="Tricorn_N"/>
    <property type="match status" value="1"/>
</dbReference>
<evidence type="ECO:0000256" key="2">
    <source>
        <dbReference type="SAM" id="MobiDB-lite"/>
    </source>
</evidence>
<dbReference type="Gene3D" id="2.30.40.10">
    <property type="entry name" value="Urease, subunit C, domain 1"/>
    <property type="match status" value="2"/>
</dbReference>
<feature type="compositionally biased region" description="Basic and acidic residues" evidence="2">
    <location>
        <begin position="39"/>
        <end position="56"/>
    </location>
</feature>
<keyword evidence="6" id="KW-1185">Reference proteome</keyword>
<name>A0A839GS94_9BACT</name>
<dbReference type="InterPro" id="IPR006680">
    <property type="entry name" value="Amidohydro-rel"/>
</dbReference>
<organism evidence="5 6">
    <name type="scientific">Rufibacter quisquiliarum</name>
    <dbReference type="NCBI Taxonomy" id="1549639"/>
    <lineage>
        <taxon>Bacteria</taxon>
        <taxon>Pseudomonadati</taxon>
        <taxon>Bacteroidota</taxon>
        <taxon>Cytophagia</taxon>
        <taxon>Cytophagales</taxon>
        <taxon>Hymenobacteraceae</taxon>
        <taxon>Rufibacter</taxon>
    </lineage>
</organism>
<dbReference type="RefSeq" id="WP_182514494.1">
    <property type="nucleotide sequence ID" value="NZ_JACJIQ010000028.1"/>
</dbReference>
<dbReference type="PANTHER" id="PTHR36842">
    <property type="entry name" value="PROTEIN TOLB HOMOLOG"/>
    <property type="match status" value="1"/>
</dbReference>
<feature type="region of interest" description="Disordered" evidence="2">
    <location>
        <begin position="33"/>
        <end position="56"/>
    </location>
</feature>
<feature type="chain" id="PRO_5032747337" evidence="3">
    <location>
        <begin position="33"/>
        <end position="1140"/>
    </location>
</feature>
<evidence type="ECO:0000313" key="5">
    <source>
        <dbReference type="EMBL" id="MBA9079729.1"/>
    </source>
</evidence>
<evidence type="ECO:0000259" key="4">
    <source>
        <dbReference type="Pfam" id="PF01979"/>
    </source>
</evidence>
<dbReference type="InterPro" id="IPR011059">
    <property type="entry name" value="Metal-dep_hydrolase_composite"/>
</dbReference>
<dbReference type="GO" id="GO:0016810">
    <property type="term" value="F:hydrolase activity, acting on carbon-nitrogen (but not peptide) bonds"/>
    <property type="evidence" value="ECO:0007669"/>
    <property type="project" value="InterPro"/>
</dbReference>
<dbReference type="SUPFAM" id="SSF82171">
    <property type="entry name" value="DPP6 N-terminal domain-like"/>
    <property type="match status" value="1"/>
</dbReference>
<dbReference type="SUPFAM" id="SSF51556">
    <property type="entry name" value="Metallo-dependent hydrolases"/>
    <property type="match status" value="1"/>
</dbReference>
<dbReference type="SUPFAM" id="SSF51338">
    <property type="entry name" value="Composite domain of metallo-dependent hydrolases"/>
    <property type="match status" value="1"/>
</dbReference>
<dbReference type="Pfam" id="PF07676">
    <property type="entry name" value="PD40"/>
    <property type="match status" value="2"/>
</dbReference>
<protein>
    <submittedName>
        <fullName evidence="5">Tol biopolymer transport system component</fullName>
    </submittedName>
</protein>
<accession>A0A839GS94</accession>
<dbReference type="InterPro" id="IPR011042">
    <property type="entry name" value="6-blade_b-propeller_TolB-like"/>
</dbReference>
<evidence type="ECO:0000313" key="6">
    <source>
        <dbReference type="Proteomes" id="UP000563094"/>
    </source>
</evidence>